<accession>A0A915CRE3</accession>
<name>A0A915CRE3_9BILA</name>
<keyword evidence="1" id="KW-1133">Transmembrane helix</keyword>
<keyword evidence="2" id="KW-1185">Reference proteome</keyword>
<sequence length="184" mass="21384">MGHFKKSSPIIVVRHIGVVLSDLFFYPLTSRSIFYKYLKLCSNFRVTTNIFLLMLCIPTFFSVFPVILIGFAISPNETELVESTFPVSSNDYTLSYFSKQTAPLMFFINLFLQNIIFLKRSSNSLSQKRYRELNIQITTALMTQVFVPFVLTLLPSIFYVFATEQKLDLKNFSFFMNLLINWSP</sequence>
<feature type="transmembrane region" description="Helical" evidence="1">
    <location>
        <begin position="101"/>
        <end position="118"/>
    </location>
</feature>
<dbReference type="AlphaFoldDB" id="A0A915CRE3"/>
<keyword evidence="1" id="KW-0472">Membrane</keyword>
<evidence type="ECO:0000256" key="1">
    <source>
        <dbReference type="SAM" id="Phobius"/>
    </source>
</evidence>
<reference evidence="3" key="1">
    <citation type="submission" date="2022-11" db="UniProtKB">
        <authorList>
            <consortium name="WormBaseParasite"/>
        </authorList>
    </citation>
    <scope>IDENTIFICATION</scope>
</reference>
<evidence type="ECO:0000313" key="2">
    <source>
        <dbReference type="Proteomes" id="UP000887574"/>
    </source>
</evidence>
<organism evidence="2 3">
    <name type="scientific">Ditylenchus dipsaci</name>
    <dbReference type="NCBI Taxonomy" id="166011"/>
    <lineage>
        <taxon>Eukaryota</taxon>
        <taxon>Metazoa</taxon>
        <taxon>Ecdysozoa</taxon>
        <taxon>Nematoda</taxon>
        <taxon>Chromadorea</taxon>
        <taxon>Rhabditida</taxon>
        <taxon>Tylenchina</taxon>
        <taxon>Tylenchomorpha</taxon>
        <taxon>Sphaerularioidea</taxon>
        <taxon>Anguinidae</taxon>
        <taxon>Anguininae</taxon>
        <taxon>Ditylenchus</taxon>
    </lineage>
</organism>
<dbReference type="WBParaSite" id="jg11685">
    <property type="protein sequence ID" value="jg11685"/>
    <property type="gene ID" value="jg11685"/>
</dbReference>
<protein>
    <submittedName>
        <fullName evidence="3">G protein-coupled receptor</fullName>
    </submittedName>
</protein>
<feature type="transmembrane region" description="Helical" evidence="1">
    <location>
        <begin position="50"/>
        <end position="73"/>
    </location>
</feature>
<evidence type="ECO:0000313" key="3">
    <source>
        <dbReference type="WBParaSite" id="jg11685"/>
    </source>
</evidence>
<dbReference type="Proteomes" id="UP000887574">
    <property type="component" value="Unplaced"/>
</dbReference>
<feature type="transmembrane region" description="Helical" evidence="1">
    <location>
        <begin position="139"/>
        <end position="162"/>
    </location>
</feature>
<proteinExistence type="predicted"/>
<feature type="transmembrane region" description="Helical" evidence="1">
    <location>
        <begin position="12"/>
        <end position="29"/>
    </location>
</feature>
<keyword evidence="1" id="KW-0812">Transmembrane</keyword>